<dbReference type="CDD" id="cd01948">
    <property type="entry name" value="EAL"/>
    <property type="match status" value="1"/>
</dbReference>
<dbReference type="SMART" id="SM00086">
    <property type="entry name" value="PAC"/>
    <property type="match status" value="4"/>
</dbReference>
<dbReference type="GO" id="GO:0006355">
    <property type="term" value="P:regulation of DNA-templated transcription"/>
    <property type="evidence" value="ECO:0007669"/>
    <property type="project" value="InterPro"/>
</dbReference>
<dbReference type="Pfam" id="PF00989">
    <property type="entry name" value="PAS"/>
    <property type="match status" value="2"/>
</dbReference>
<dbReference type="PROSITE" id="PS50887">
    <property type="entry name" value="GGDEF"/>
    <property type="match status" value="1"/>
</dbReference>
<dbReference type="SUPFAM" id="SSF55785">
    <property type="entry name" value="PYP-like sensor domain (PAS domain)"/>
    <property type="match status" value="3"/>
</dbReference>
<dbReference type="AlphaFoldDB" id="A0A318LFI3"/>
<dbReference type="InterPro" id="IPR035919">
    <property type="entry name" value="EAL_sf"/>
</dbReference>
<dbReference type="Gene3D" id="3.30.70.270">
    <property type="match status" value="1"/>
</dbReference>
<dbReference type="RefSeq" id="WP_110390058.1">
    <property type="nucleotide sequence ID" value="NZ_QJKI01000004.1"/>
</dbReference>
<protein>
    <submittedName>
        <fullName evidence="5">PAS domain S-box-containing protein/diguanylate cyclase (GGDEF)-like protein</fullName>
    </submittedName>
</protein>
<dbReference type="PROSITE" id="PS50883">
    <property type="entry name" value="EAL"/>
    <property type="match status" value="1"/>
</dbReference>
<dbReference type="NCBIfam" id="TIGR00229">
    <property type="entry name" value="sensory_box"/>
    <property type="match status" value="3"/>
</dbReference>
<dbReference type="FunFam" id="3.20.20.450:FF:000001">
    <property type="entry name" value="Cyclic di-GMP phosphodiesterase yahA"/>
    <property type="match status" value="1"/>
</dbReference>
<feature type="domain" description="PAS" evidence="1">
    <location>
        <begin position="262"/>
        <end position="306"/>
    </location>
</feature>
<feature type="domain" description="GGDEF" evidence="4">
    <location>
        <begin position="419"/>
        <end position="552"/>
    </location>
</feature>
<evidence type="ECO:0000259" key="1">
    <source>
        <dbReference type="PROSITE" id="PS50112"/>
    </source>
</evidence>
<dbReference type="InterPro" id="IPR052155">
    <property type="entry name" value="Biofilm_reg_signaling"/>
</dbReference>
<dbReference type="InterPro" id="IPR000700">
    <property type="entry name" value="PAS-assoc_C"/>
</dbReference>
<evidence type="ECO:0000313" key="5">
    <source>
        <dbReference type="EMBL" id="PXX80367.1"/>
    </source>
</evidence>
<dbReference type="InterPro" id="IPR013767">
    <property type="entry name" value="PAS_fold"/>
</dbReference>
<feature type="domain" description="PAC" evidence="2">
    <location>
        <begin position="213"/>
        <end position="265"/>
    </location>
</feature>
<dbReference type="PROSITE" id="PS50112">
    <property type="entry name" value="PAS"/>
    <property type="match status" value="2"/>
</dbReference>
<dbReference type="Pfam" id="PF00990">
    <property type="entry name" value="GGDEF"/>
    <property type="match status" value="1"/>
</dbReference>
<dbReference type="InterPro" id="IPR043128">
    <property type="entry name" value="Rev_trsase/Diguanyl_cyclase"/>
</dbReference>
<dbReference type="SMART" id="SM00052">
    <property type="entry name" value="EAL"/>
    <property type="match status" value="1"/>
</dbReference>
<dbReference type="SUPFAM" id="SSF141868">
    <property type="entry name" value="EAL domain-like"/>
    <property type="match status" value="1"/>
</dbReference>
<gene>
    <name evidence="5" type="ORF">DFR34_104142</name>
</gene>
<dbReference type="InterPro" id="IPR013656">
    <property type="entry name" value="PAS_4"/>
</dbReference>
<dbReference type="InterPro" id="IPR000014">
    <property type="entry name" value="PAS"/>
</dbReference>
<dbReference type="PROSITE" id="PS50113">
    <property type="entry name" value="PAC"/>
    <property type="match status" value="2"/>
</dbReference>
<dbReference type="SMART" id="SM00091">
    <property type="entry name" value="PAS"/>
    <property type="match status" value="3"/>
</dbReference>
<dbReference type="OrthoDB" id="9813903at2"/>
<dbReference type="CDD" id="cd00130">
    <property type="entry name" value="PAS"/>
    <property type="match status" value="3"/>
</dbReference>
<dbReference type="SMART" id="SM00267">
    <property type="entry name" value="GGDEF"/>
    <property type="match status" value="1"/>
</dbReference>
<feature type="domain" description="PAC" evidence="2">
    <location>
        <begin position="335"/>
        <end position="387"/>
    </location>
</feature>
<dbReference type="PANTHER" id="PTHR44757:SF2">
    <property type="entry name" value="BIOFILM ARCHITECTURE MAINTENANCE PROTEIN MBAA"/>
    <property type="match status" value="1"/>
</dbReference>
<dbReference type="Gene3D" id="3.30.450.20">
    <property type="entry name" value="PAS domain"/>
    <property type="match status" value="3"/>
</dbReference>
<organism evidence="5 6">
    <name type="scientific">Rivihabitans pingtungensis</name>
    <dbReference type="NCBI Taxonomy" id="1054498"/>
    <lineage>
        <taxon>Bacteria</taxon>
        <taxon>Pseudomonadati</taxon>
        <taxon>Pseudomonadota</taxon>
        <taxon>Betaproteobacteria</taxon>
        <taxon>Neisseriales</taxon>
        <taxon>Aquaspirillaceae</taxon>
        <taxon>Rivihabitans</taxon>
    </lineage>
</organism>
<dbReference type="EMBL" id="QJKI01000004">
    <property type="protein sequence ID" value="PXX80367.1"/>
    <property type="molecule type" value="Genomic_DNA"/>
</dbReference>
<feature type="domain" description="PAS" evidence="1">
    <location>
        <begin position="17"/>
        <end position="83"/>
    </location>
</feature>
<dbReference type="InterPro" id="IPR000160">
    <property type="entry name" value="GGDEF_dom"/>
</dbReference>
<dbReference type="InterPro" id="IPR001633">
    <property type="entry name" value="EAL_dom"/>
</dbReference>
<dbReference type="InterPro" id="IPR035965">
    <property type="entry name" value="PAS-like_dom_sf"/>
</dbReference>
<accession>A0A318LFI3</accession>
<dbReference type="CDD" id="cd01949">
    <property type="entry name" value="GGDEF"/>
    <property type="match status" value="1"/>
</dbReference>
<dbReference type="Pfam" id="PF00563">
    <property type="entry name" value="EAL"/>
    <property type="match status" value="1"/>
</dbReference>
<dbReference type="InterPro" id="IPR029787">
    <property type="entry name" value="Nucleotide_cyclase"/>
</dbReference>
<dbReference type="NCBIfam" id="TIGR00254">
    <property type="entry name" value="GGDEF"/>
    <property type="match status" value="1"/>
</dbReference>
<feature type="domain" description="EAL" evidence="3">
    <location>
        <begin position="561"/>
        <end position="814"/>
    </location>
</feature>
<evidence type="ECO:0000313" key="6">
    <source>
        <dbReference type="Proteomes" id="UP000247555"/>
    </source>
</evidence>
<evidence type="ECO:0000259" key="4">
    <source>
        <dbReference type="PROSITE" id="PS50887"/>
    </source>
</evidence>
<dbReference type="SUPFAM" id="SSF55073">
    <property type="entry name" value="Nucleotide cyclase"/>
    <property type="match status" value="1"/>
</dbReference>
<sequence>MHTPTPLDSAIMASMAGEASFQHLFMANPQPMWIFDLSTLRFLAVNQAALQHYGYSQAEFLDLTIRDIRSPEEVTRLLDVLSEQASPFNETGLWKHLTRDGRVIEVEVTTHLIQFAGQRAKLVLINDVSERLRAERALREHEARLRLFIEHAPVALAMFDRDMRYLAASRRWQDDYGLGHHPLDGRCHYEVFPEIGARWRELHQRGLQGEALNCEAERFVRQDGRVQWLRWTIHPWRDDQGDVGGIVIFTEDISERKRTEETLRQSATIFESMRDGVLITDLSPAIVAVNRAYTDITGYTLDEVRGLNPSLLRSGRHDHDFYQLMWKNVLEEGHWVGEIWNRRKSGELYPQLLSISTVYDPQGAPCNYVGVFTDISQVRQSEARLEHLAHFDPLTDLPNRLLAYSRLQHAIERGQRTDRRVAALLIDIDRFKNVNDSLGHHIGDQLLQAAAARLRAVAVSVDTVARLGGDEFLLILDNLDDPAPAAALAQTLLDALAEPFMLDEHPPIYLSASIGISLYPDDACDATELVQHADLAMFRAKQARNAYHFHTEAMSQGMREQLLLENRLRQALDGEEFVLHYQPLIGADGQMAGCEALVRWQPADGPMVPPGQFIPLAEELGLIVPLGGWVLAEACRQGRIWLDAGQPPRVMAVNISARQFQHPDFVNTVRATLAASGFPPACLELELTESMLMEQVEQSIDTMCALKALGARLSIDDFGTGYSSLAYLKRFPIDKLKIDQSFVRGIGLERSDGEIITTIIAMARALGLQVLAEGVETAEQQAFLQQHGCQYYQGYLFCRPQPAPALEVWLAKRI</sequence>
<dbReference type="Proteomes" id="UP000247555">
    <property type="component" value="Unassembled WGS sequence"/>
</dbReference>
<name>A0A318LFI3_9NEIS</name>
<dbReference type="InterPro" id="IPR001610">
    <property type="entry name" value="PAC"/>
</dbReference>
<evidence type="ECO:0000259" key="3">
    <source>
        <dbReference type="PROSITE" id="PS50883"/>
    </source>
</evidence>
<evidence type="ECO:0000259" key="2">
    <source>
        <dbReference type="PROSITE" id="PS50113"/>
    </source>
</evidence>
<dbReference type="Gene3D" id="3.20.20.450">
    <property type="entry name" value="EAL domain"/>
    <property type="match status" value="1"/>
</dbReference>
<proteinExistence type="predicted"/>
<comment type="caution">
    <text evidence="5">The sequence shown here is derived from an EMBL/GenBank/DDBJ whole genome shotgun (WGS) entry which is preliminary data.</text>
</comment>
<dbReference type="Pfam" id="PF08448">
    <property type="entry name" value="PAS_4"/>
    <property type="match status" value="1"/>
</dbReference>
<dbReference type="PANTHER" id="PTHR44757">
    <property type="entry name" value="DIGUANYLATE CYCLASE DGCP"/>
    <property type="match status" value="1"/>
</dbReference>
<reference evidence="5 6" key="1">
    <citation type="submission" date="2018-05" db="EMBL/GenBank/DDBJ databases">
        <title>Genomic Encyclopedia of Type Strains, Phase IV (KMG-IV): sequencing the most valuable type-strain genomes for metagenomic binning, comparative biology and taxonomic classification.</title>
        <authorList>
            <person name="Goeker M."/>
        </authorList>
    </citation>
    <scope>NUCLEOTIDE SEQUENCE [LARGE SCALE GENOMIC DNA]</scope>
    <source>
        <strain evidence="5 6">DSM 29661</strain>
    </source>
</reference>
<keyword evidence="6" id="KW-1185">Reference proteome</keyword>